<name>A0ACC1Y296_MELAZ</name>
<organism evidence="1 2">
    <name type="scientific">Melia azedarach</name>
    <name type="common">Chinaberry tree</name>
    <dbReference type="NCBI Taxonomy" id="155640"/>
    <lineage>
        <taxon>Eukaryota</taxon>
        <taxon>Viridiplantae</taxon>
        <taxon>Streptophyta</taxon>
        <taxon>Embryophyta</taxon>
        <taxon>Tracheophyta</taxon>
        <taxon>Spermatophyta</taxon>
        <taxon>Magnoliopsida</taxon>
        <taxon>eudicotyledons</taxon>
        <taxon>Gunneridae</taxon>
        <taxon>Pentapetalae</taxon>
        <taxon>rosids</taxon>
        <taxon>malvids</taxon>
        <taxon>Sapindales</taxon>
        <taxon>Meliaceae</taxon>
        <taxon>Melia</taxon>
    </lineage>
</organism>
<comment type="caution">
    <text evidence="1">The sequence shown here is derived from an EMBL/GenBank/DDBJ whole genome shotgun (WGS) entry which is preliminary data.</text>
</comment>
<protein>
    <submittedName>
        <fullName evidence="1">DNA-directed RNA polymerase I subunit rpa49</fullName>
    </submittedName>
</protein>
<accession>A0ACC1Y296</accession>
<evidence type="ECO:0000313" key="2">
    <source>
        <dbReference type="Proteomes" id="UP001164539"/>
    </source>
</evidence>
<keyword evidence="1" id="KW-0804">Transcription</keyword>
<sequence length="440" mass="50298">MNEDEEFAAAQLEHGGETERSKKKKNKKRKKEKSDMSVEEPEPEPEPERIKATVKFIPEQPNKTPPLVGYFPSGYNPHEGGDGGEKPRVRVYRNANEKRKRMELVVSPRESSVEFVGTSYSGEAMAPQFCQYAVGVFDKKSQTLKVVPIASNKIFRLEPRVRGEEIADKEGEKEEITADKKSNMKQMLDTLYGTKKSLRQAKKMHALNKENDPESQKDLAQKMKSVKINKQALETTTSESVLNVPQYDAAATTPEQAYPLEKIILKGEWDFLQDIYELLGAGREVTSNAYPSFVCNRIHKLQGIQDDAEKKTLACIFSYITHLVKFKDQHSMDGAASARNHRIPTILHQKFLSRFSETESKRLSDDKIHLLISYVLVLTLHADDFRTNPTDIAKDLRMSEVKLRDHFEKLGCKFSREKNVLFATLPVPLQFPKAKQRRRR</sequence>
<evidence type="ECO:0000313" key="1">
    <source>
        <dbReference type="EMBL" id="KAJ4717846.1"/>
    </source>
</evidence>
<gene>
    <name evidence="1" type="ORF">OWV82_009609</name>
</gene>
<keyword evidence="2" id="KW-1185">Reference proteome</keyword>
<proteinExistence type="predicted"/>
<dbReference type="EMBL" id="CM051398">
    <property type="protein sequence ID" value="KAJ4717846.1"/>
    <property type="molecule type" value="Genomic_DNA"/>
</dbReference>
<keyword evidence="1" id="KW-0240">DNA-directed RNA polymerase</keyword>
<reference evidence="1 2" key="1">
    <citation type="journal article" date="2023" name="Science">
        <title>Complex scaffold remodeling in plant triterpene biosynthesis.</title>
        <authorList>
            <person name="De La Pena R."/>
            <person name="Hodgson H."/>
            <person name="Liu J.C."/>
            <person name="Stephenson M.J."/>
            <person name="Martin A.C."/>
            <person name="Owen C."/>
            <person name="Harkess A."/>
            <person name="Leebens-Mack J."/>
            <person name="Jimenez L.E."/>
            <person name="Osbourn A."/>
            <person name="Sattely E.S."/>
        </authorList>
    </citation>
    <scope>NUCLEOTIDE SEQUENCE [LARGE SCALE GENOMIC DNA]</scope>
    <source>
        <strain evidence="2">cv. JPN11</strain>
        <tissue evidence="1">Leaf</tissue>
    </source>
</reference>
<dbReference type="Proteomes" id="UP001164539">
    <property type="component" value="Chromosome 5"/>
</dbReference>